<comment type="caution">
    <text evidence="2">The sequence shown here is derived from an EMBL/GenBank/DDBJ whole genome shotgun (WGS) entry which is preliminary data.</text>
</comment>
<reference evidence="2" key="1">
    <citation type="submission" date="2021-02" db="EMBL/GenBank/DDBJ databases">
        <authorList>
            <person name="Nowell W R."/>
        </authorList>
    </citation>
    <scope>NUCLEOTIDE SEQUENCE</scope>
</reference>
<sequence>MKLNVLCICISIPALSALALYCYSILSTRWSNVNHDLIRQHKRDREKNVPPNGLEYQLVSHSFRSRYGLLGYCLDYEWLDLLTLKGQKQDQQYRYEQDELADNEQQKSTPWCNRMCDPALKCETTGCCFIRCNNIPECPDFSDEKHCLRQHNASKYYWPEKNCIWHQQNIFRLLTSPFNIETSKTNPNYHSIVAHLRHNHYRYIIMVILFCLAALLLCLSLLALVLIKCVDRCVSVPFGLVTLLAFFSFLSGCGGLGLFLYQWIHERMHRPDFAYTDQRDAMKYAFNFWIVNIEYLGLSFWLMIGAVGLSLLTTLLSCCICCGLQSDRSIFKVNAAKKKYEIIQYTPYEDR</sequence>
<evidence type="ECO:0000313" key="4">
    <source>
        <dbReference type="EMBL" id="CAF3693943.1"/>
    </source>
</evidence>
<keyword evidence="6" id="KW-1185">Reference proteome</keyword>
<dbReference type="OrthoDB" id="10008906at2759"/>
<dbReference type="Proteomes" id="UP000677228">
    <property type="component" value="Unassembled WGS sequence"/>
</dbReference>
<accession>A0A814AHE3</accession>
<evidence type="ECO:0000313" key="6">
    <source>
        <dbReference type="Proteomes" id="UP000663829"/>
    </source>
</evidence>
<proteinExistence type="predicted"/>
<dbReference type="EMBL" id="CAJOBC010001702">
    <property type="protein sequence ID" value="CAF3693943.1"/>
    <property type="molecule type" value="Genomic_DNA"/>
</dbReference>
<dbReference type="EMBL" id="CAJNOQ010001702">
    <property type="protein sequence ID" value="CAF0913309.1"/>
    <property type="molecule type" value="Genomic_DNA"/>
</dbReference>
<dbReference type="EMBL" id="CAJNOK010004507">
    <property type="protein sequence ID" value="CAF0939835.1"/>
    <property type="molecule type" value="Genomic_DNA"/>
</dbReference>
<dbReference type="AlphaFoldDB" id="A0A814AHE3"/>
<feature type="transmembrane region" description="Helical" evidence="1">
    <location>
        <begin position="238"/>
        <end position="264"/>
    </location>
</feature>
<feature type="transmembrane region" description="Helical" evidence="1">
    <location>
        <begin position="203"/>
        <end position="226"/>
    </location>
</feature>
<dbReference type="Proteomes" id="UP000682733">
    <property type="component" value="Unassembled WGS sequence"/>
</dbReference>
<dbReference type="EMBL" id="CAJOBA010004512">
    <property type="protein sequence ID" value="CAF3715142.1"/>
    <property type="molecule type" value="Genomic_DNA"/>
</dbReference>
<dbReference type="Proteomes" id="UP000663829">
    <property type="component" value="Unassembled WGS sequence"/>
</dbReference>
<evidence type="ECO:0000313" key="2">
    <source>
        <dbReference type="EMBL" id="CAF0913309.1"/>
    </source>
</evidence>
<protein>
    <submittedName>
        <fullName evidence="2">Uncharacterized protein</fullName>
    </submittedName>
</protein>
<evidence type="ECO:0000256" key="1">
    <source>
        <dbReference type="SAM" id="Phobius"/>
    </source>
</evidence>
<evidence type="ECO:0000313" key="5">
    <source>
        <dbReference type="EMBL" id="CAF3715142.1"/>
    </source>
</evidence>
<keyword evidence="1" id="KW-0472">Membrane</keyword>
<name>A0A814AHE3_9BILA</name>
<keyword evidence="1" id="KW-0812">Transmembrane</keyword>
<organism evidence="2 6">
    <name type="scientific">Didymodactylos carnosus</name>
    <dbReference type="NCBI Taxonomy" id="1234261"/>
    <lineage>
        <taxon>Eukaryota</taxon>
        <taxon>Metazoa</taxon>
        <taxon>Spiralia</taxon>
        <taxon>Gnathifera</taxon>
        <taxon>Rotifera</taxon>
        <taxon>Eurotatoria</taxon>
        <taxon>Bdelloidea</taxon>
        <taxon>Philodinida</taxon>
        <taxon>Philodinidae</taxon>
        <taxon>Didymodactylos</taxon>
    </lineage>
</organism>
<keyword evidence="1" id="KW-1133">Transmembrane helix</keyword>
<gene>
    <name evidence="2" type="ORF">GPM918_LOCUS9262</name>
    <name evidence="3" type="ORF">OVA965_LOCUS11579</name>
    <name evidence="4" type="ORF">SRO942_LOCUS9263</name>
    <name evidence="5" type="ORF">TMI583_LOCUS11583</name>
</gene>
<evidence type="ECO:0000313" key="3">
    <source>
        <dbReference type="EMBL" id="CAF0939835.1"/>
    </source>
</evidence>
<dbReference type="Proteomes" id="UP000681722">
    <property type="component" value="Unassembled WGS sequence"/>
</dbReference>